<dbReference type="SUPFAM" id="SSF103647">
    <property type="entry name" value="TSP type-3 repeat"/>
    <property type="match status" value="1"/>
</dbReference>
<dbReference type="InterPro" id="IPR037524">
    <property type="entry name" value="PA14/GLEYA"/>
</dbReference>
<evidence type="ECO:0000313" key="9">
    <source>
        <dbReference type="EMBL" id="MBB5351661.1"/>
    </source>
</evidence>
<dbReference type="GO" id="GO:0005975">
    <property type="term" value="P:carbohydrate metabolic process"/>
    <property type="evidence" value="ECO:0007669"/>
    <property type="project" value="InterPro"/>
</dbReference>
<gene>
    <name evidence="9" type="ORF">HNR46_001900</name>
</gene>
<dbReference type="InterPro" id="IPR033403">
    <property type="entry name" value="DUF5110"/>
</dbReference>
<keyword evidence="10" id="KW-1185">Reference proteome</keyword>
<dbReference type="PANTHER" id="PTHR22762">
    <property type="entry name" value="ALPHA-GLUCOSIDASE"/>
    <property type="match status" value="1"/>
</dbReference>
<dbReference type="Gene3D" id="3.90.182.10">
    <property type="entry name" value="Toxin - Anthrax Protective Antigen,domain 1"/>
    <property type="match status" value="1"/>
</dbReference>
<dbReference type="Gene3D" id="2.60.40.1180">
    <property type="entry name" value="Golgi alpha-mannosidase II"/>
    <property type="match status" value="2"/>
</dbReference>
<sequence>MHLIPRLSLLATALSCALAHGSDIGQESFDGPDGPIAGSTGGEGWNWDATTQSATDTSSDWNATFGNPTMTQGVLRTDQSGALREYNGPGNGVASDEGLGAQRNTGLLYYRVQFTQRDKNAWSGISSYDFGSERIFFGQPGGQGASRRFGIDQGGDQVLGRIAPATNRPYDLVAEINPDSQTLRLWVDPQDGNAEPEASKQRTGSHWSSALRLASDGPTDWDQLQVTTRWNDLGLPPMTGTLLEEDFSGYVEGALPGQKVQGRGFGAGATWQGDSAQESSLDTHSLRAPKLLPRGGRLITSGDGGLGTTATLDSGAFDRAGLLGSDGTIGGGPTDGALYFAFLGRALSDQGSGAFGGLHFYLGGQERTLIGNGWPEGVFEASAEHTATTVPFASAHSDQNGGAEAIDRDLHFFVGRITFHADAPDDLTLWLDPDPAQAEIDQAPSLTTQVEGFADLSFDSFRLRSGNQHAWEFDDLRMGTTWDSILPPVYEGDLVRVQTLGDRLVRIEFRGPQGFEDRETFTVVDRTRQEIPSTTTRAEGETLVTTEHYRIRIPDDVTSLEGIRIESPTGDLLHTFGPTLPKTPYLPDPGDSAKVWVMADQPRLIPPSWGATPPPDAQDPESGWDTGNDAADAYVFLTPEGADDTFRHDFLQLTGPVPLPPLSTFGLWDSRYFPYSEETALEVIDTYREKAIPLDMFVVDTDWRIGASEGYAVDTQLFPHMGRFLDGAHARHVGVMFNDHPEPVASAALDPEELQYRWNGLTSIFDLGGDVWWYDRNWHISLPEPMPGIAKEVWGMRLFHDITERHLPDRRPLIMANVDGIDNGAWNGASHPAAHRFPIWWTGDIYSSWSDLGTAVDLSTHSGISRMMPYVHPDCGGHNTNPTQEGYARWVQFGALCPVFRLHGGAQEIRYPWAYGEEAEQIARDYTQLRYRLLPTLYAAAERAHRDGTPILRRGDLEWPAEPEASSGRQYLLGDDILVAPVTQPGTSLAAFDPGFLHASGEPGLHAEYFSNPDLNGSPTLTRTDASIDFDWGDDSPGTGLPKDDFSVRWTGTLGPFTESGTASIAITADDGVRLWIDDQLLVDAWTGQSGSYHSVSFPVTSGQEIPIRVEYYERGGGASIHLGQAVPQPFNFWLPPGTWEDAWTGERLTGPQTLSRFLPLDRCPIFYRSGGAVLTVPTMQFTDERPWEQVVIDAIAPTEDTTTSRQLYEDDGTSNAYLTGASRRTQIETRREGERFRVSIQPAAGSYTEAPEERSWTVRLHLPPATPQGTLFLNGKVLPWEDESVSWIPGGGNNDDTMPLSGAGSGTRSAQGPMVEVALPAASVTLAQEVLFSPLDSDGDGLTDEEEGTGDADGDGVPNHLDDDSDGDGQSDATEARAGTNPLDPREWFRIENIDNSDTEQLRMTLSGKAGRSYQIEGSTSLTTGSWFPIGDPVGPLAEAAMLELKLPILAAGRHFFRVAALRP</sequence>
<evidence type="ECO:0000259" key="8">
    <source>
        <dbReference type="PROSITE" id="PS51820"/>
    </source>
</evidence>
<evidence type="ECO:0000256" key="3">
    <source>
        <dbReference type="ARBA" id="ARBA00022525"/>
    </source>
</evidence>
<dbReference type="GO" id="GO:0090599">
    <property type="term" value="F:alpha-glucosidase activity"/>
    <property type="evidence" value="ECO:0007669"/>
    <property type="project" value="TreeGrafter"/>
</dbReference>
<feature type="domain" description="PA14" evidence="8">
    <location>
        <begin position="1000"/>
        <end position="1140"/>
    </location>
</feature>
<dbReference type="InterPro" id="IPR000322">
    <property type="entry name" value="Glyco_hydro_31_TIM"/>
</dbReference>
<dbReference type="Pfam" id="PF01055">
    <property type="entry name" value="Glyco_hydro_31_2nd"/>
    <property type="match status" value="2"/>
</dbReference>
<dbReference type="InterPro" id="IPR013780">
    <property type="entry name" value="Glyco_hydro_b"/>
</dbReference>
<evidence type="ECO:0000256" key="4">
    <source>
        <dbReference type="ARBA" id="ARBA00022729"/>
    </source>
</evidence>
<dbReference type="Proteomes" id="UP000557717">
    <property type="component" value="Unassembled WGS sequence"/>
</dbReference>
<dbReference type="Pfam" id="PF18884">
    <property type="entry name" value="TSP3_bac"/>
    <property type="match status" value="2"/>
</dbReference>
<feature type="region of interest" description="Disordered" evidence="6">
    <location>
        <begin position="1336"/>
        <end position="1385"/>
    </location>
</feature>
<evidence type="ECO:0000256" key="6">
    <source>
        <dbReference type="SAM" id="MobiDB-lite"/>
    </source>
</evidence>
<feature type="compositionally biased region" description="Acidic residues" evidence="6">
    <location>
        <begin position="1338"/>
        <end position="1355"/>
    </location>
</feature>
<dbReference type="Pfam" id="PF07691">
    <property type="entry name" value="PA14"/>
    <property type="match status" value="1"/>
</dbReference>
<dbReference type="InterPro" id="IPR017853">
    <property type="entry name" value="GH"/>
</dbReference>
<dbReference type="EMBL" id="JACHFD010000008">
    <property type="protein sequence ID" value="MBB5351661.1"/>
    <property type="molecule type" value="Genomic_DNA"/>
</dbReference>
<dbReference type="PROSITE" id="PS51820">
    <property type="entry name" value="PA14"/>
    <property type="match status" value="1"/>
</dbReference>
<dbReference type="InterPro" id="IPR011658">
    <property type="entry name" value="PA14_dom"/>
</dbReference>
<dbReference type="GO" id="GO:0006491">
    <property type="term" value="P:N-glycan processing"/>
    <property type="evidence" value="ECO:0007669"/>
    <property type="project" value="TreeGrafter"/>
</dbReference>
<evidence type="ECO:0000256" key="7">
    <source>
        <dbReference type="SAM" id="SignalP"/>
    </source>
</evidence>
<dbReference type="SUPFAM" id="SSF51445">
    <property type="entry name" value="(Trans)glycosidases"/>
    <property type="match status" value="1"/>
</dbReference>
<name>A0A840VFT7_9BACT</name>
<comment type="caution">
    <text evidence="9">The sequence shown here is derived from an EMBL/GenBank/DDBJ whole genome shotgun (WGS) entry which is preliminary data.</text>
</comment>
<feature type="signal peptide" evidence="7">
    <location>
        <begin position="1"/>
        <end position="21"/>
    </location>
</feature>
<comment type="similarity">
    <text evidence="2">Belongs to the glycosyl hydrolase 31 family.</text>
</comment>
<keyword evidence="5" id="KW-0106">Calcium</keyword>
<dbReference type="Gene3D" id="3.20.20.80">
    <property type="entry name" value="Glycosidases"/>
    <property type="match status" value="1"/>
</dbReference>
<dbReference type="InterPro" id="IPR059100">
    <property type="entry name" value="TSP3_bac"/>
</dbReference>
<proteinExistence type="inferred from homology"/>
<feature type="region of interest" description="Disordered" evidence="6">
    <location>
        <begin position="189"/>
        <end position="208"/>
    </location>
</feature>
<organism evidence="9 10">
    <name type="scientific">Haloferula luteola</name>
    <dbReference type="NCBI Taxonomy" id="595692"/>
    <lineage>
        <taxon>Bacteria</taxon>
        <taxon>Pseudomonadati</taxon>
        <taxon>Verrucomicrobiota</taxon>
        <taxon>Verrucomicrobiia</taxon>
        <taxon>Verrucomicrobiales</taxon>
        <taxon>Verrucomicrobiaceae</taxon>
        <taxon>Haloferula</taxon>
    </lineage>
</organism>
<dbReference type="PANTHER" id="PTHR22762:SF120">
    <property type="entry name" value="HETEROGLYCAN GLUCOSIDASE 1"/>
    <property type="match status" value="1"/>
</dbReference>
<feature type="region of interest" description="Disordered" evidence="6">
    <location>
        <begin position="1290"/>
        <end position="1312"/>
    </location>
</feature>
<evidence type="ECO:0000256" key="5">
    <source>
        <dbReference type="ARBA" id="ARBA00022837"/>
    </source>
</evidence>
<feature type="chain" id="PRO_5032687913" description="PA14 domain-containing protein" evidence="7">
    <location>
        <begin position="22"/>
        <end position="1465"/>
    </location>
</feature>
<dbReference type="SUPFAM" id="SSF56988">
    <property type="entry name" value="Anthrax protective antigen"/>
    <property type="match status" value="1"/>
</dbReference>
<keyword evidence="4 7" id="KW-0732">Signal</keyword>
<dbReference type="InterPro" id="IPR028974">
    <property type="entry name" value="TSP_type-3_rpt"/>
</dbReference>
<protein>
    <recommendedName>
        <fullName evidence="8">PA14 domain-containing protein</fullName>
    </recommendedName>
</protein>
<dbReference type="Pfam" id="PF17137">
    <property type="entry name" value="DUF5110"/>
    <property type="match status" value="1"/>
</dbReference>
<evidence type="ECO:0000256" key="1">
    <source>
        <dbReference type="ARBA" id="ARBA00004613"/>
    </source>
</evidence>
<evidence type="ECO:0000313" key="10">
    <source>
        <dbReference type="Proteomes" id="UP000557717"/>
    </source>
</evidence>
<evidence type="ECO:0000256" key="2">
    <source>
        <dbReference type="ARBA" id="ARBA00007806"/>
    </source>
</evidence>
<dbReference type="RefSeq" id="WP_184018026.1">
    <property type="nucleotide sequence ID" value="NZ_JACHFD010000008.1"/>
</dbReference>
<dbReference type="SMART" id="SM00758">
    <property type="entry name" value="PA14"/>
    <property type="match status" value="1"/>
</dbReference>
<keyword evidence="3" id="KW-0964">Secreted</keyword>
<reference evidence="9 10" key="1">
    <citation type="submission" date="2020-08" db="EMBL/GenBank/DDBJ databases">
        <title>Genomic Encyclopedia of Type Strains, Phase IV (KMG-IV): sequencing the most valuable type-strain genomes for metagenomic binning, comparative biology and taxonomic classification.</title>
        <authorList>
            <person name="Goeker M."/>
        </authorList>
    </citation>
    <scope>NUCLEOTIDE SEQUENCE [LARGE SCALE GENOMIC DNA]</scope>
    <source>
        <strain evidence="9 10">YC6886</strain>
    </source>
</reference>
<comment type="subcellular location">
    <subcellularLocation>
        <location evidence="1">Secreted</location>
    </subcellularLocation>
</comment>
<accession>A0A840VFT7</accession>
<dbReference type="GO" id="GO:0005509">
    <property type="term" value="F:calcium ion binding"/>
    <property type="evidence" value="ECO:0007669"/>
    <property type="project" value="InterPro"/>
</dbReference>